<comment type="caution">
    <text evidence="1">The sequence shown here is derived from an EMBL/GenBank/DDBJ whole genome shotgun (WGS) entry which is preliminary data.</text>
</comment>
<dbReference type="GeneID" id="80888767"/>
<dbReference type="KEGG" id="amus:LMH87_001608"/>
<protein>
    <submittedName>
        <fullName evidence="1">Uncharacterized protein</fullName>
    </submittedName>
</protein>
<proteinExistence type="predicted"/>
<sequence length="92" mass="10736">MRLRVVCCYYVQVTKIRMPMTQDADHSRRRSLTTLMTQAVNLEARTGSQYTVKRTAHDRLAGRHGSYWNGYNVCSDDSSPAPRERRWQKDSI</sequence>
<keyword evidence="2" id="KW-1185">Reference proteome</keyword>
<evidence type="ECO:0000313" key="2">
    <source>
        <dbReference type="Proteomes" id="UP001144673"/>
    </source>
</evidence>
<reference evidence="1" key="1">
    <citation type="journal article" date="2023" name="Access Microbiol">
        <title>De-novo genome assembly for Akanthomyces muscarius, a biocontrol agent of insect agricultural pests.</title>
        <authorList>
            <person name="Erdos Z."/>
            <person name="Studholme D.J."/>
            <person name="Raymond B."/>
            <person name="Sharma M."/>
        </authorList>
    </citation>
    <scope>NUCLEOTIDE SEQUENCE</scope>
    <source>
        <strain evidence="1">Ve6</strain>
    </source>
</reference>
<accession>A0A9W8UHQ4</accession>
<evidence type="ECO:0000313" key="1">
    <source>
        <dbReference type="EMBL" id="KAJ4147055.1"/>
    </source>
</evidence>
<dbReference type="EMBL" id="JAJHUN010000010">
    <property type="protein sequence ID" value="KAJ4147055.1"/>
    <property type="molecule type" value="Genomic_DNA"/>
</dbReference>
<gene>
    <name evidence="1" type="ORF">LMH87_001608</name>
</gene>
<dbReference type="Proteomes" id="UP001144673">
    <property type="component" value="Chromosome 3"/>
</dbReference>
<organism evidence="1 2">
    <name type="scientific">Akanthomyces muscarius</name>
    <name type="common">Entomopathogenic fungus</name>
    <name type="synonym">Lecanicillium muscarium</name>
    <dbReference type="NCBI Taxonomy" id="2231603"/>
    <lineage>
        <taxon>Eukaryota</taxon>
        <taxon>Fungi</taxon>
        <taxon>Dikarya</taxon>
        <taxon>Ascomycota</taxon>
        <taxon>Pezizomycotina</taxon>
        <taxon>Sordariomycetes</taxon>
        <taxon>Hypocreomycetidae</taxon>
        <taxon>Hypocreales</taxon>
        <taxon>Cordycipitaceae</taxon>
        <taxon>Akanthomyces</taxon>
    </lineage>
</organism>
<name>A0A9W8UHQ4_AKAMU</name>
<dbReference type="RefSeq" id="XP_056049996.1">
    <property type="nucleotide sequence ID" value="XM_056192906.1"/>
</dbReference>
<dbReference type="AlphaFoldDB" id="A0A9W8UHQ4"/>